<keyword evidence="1" id="KW-0812">Transmembrane</keyword>
<keyword evidence="1" id="KW-0472">Membrane</keyword>
<evidence type="ECO:0000313" key="3">
    <source>
        <dbReference type="Proteomes" id="UP000297245"/>
    </source>
</evidence>
<keyword evidence="1" id="KW-1133">Transmembrane helix</keyword>
<sequence>MPQATFQVPLVITRSINVRVITVFMLFLLVSQVFLLFPPLQGKAELAFLFFLPTQSYLFT</sequence>
<proteinExistence type="predicted"/>
<organism evidence="2 3">
    <name type="scientific">Dendrothele bispora (strain CBS 962.96)</name>
    <dbReference type="NCBI Taxonomy" id="1314807"/>
    <lineage>
        <taxon>Eukaryota</taxon>
        <taxon>Fungi</taxon>
        <taxon>Dikarya</taxon>
        <taxon>Basidiomycota</taxon>
        <taxon>Agaricomycotina</taxon>
        <taxon>Agaricomycetes</taxon>
        <taxon>Agaricomycetidae</taxon>
        <taxon>Agaricales</taxon>
        <taxon>Agaricales incertae sedis</taxon>
        <taxon>Dendrothele</taxon>
    </lineage>
</organism>
<name>A0A4V4HDC1_DENBC</name>
<protein>
    <submittedName>
        <fullName evidence="2">Uncharacterized protein</fullName>
    </submittedName>
</protein>
<dbReference type="EMBL" id="ML179482">
    <property type="protein sequence ID" value="THU86735.1"/>
    <property type="molecule type" value="Genomic_DNA"/>
</dbReference>
<reference evidence="2 3" key="1">
    <citation type="journal article" date="2019" name="Nat. Ecol. Evol.">
        <title>Megaphylogeny resolves global patterns of mushroom evolution.</title>
        <authorList>
            <person name="Varga T."/>
            <person name="Krizsan K."/>
            <person name="Foldi C."/>
            <person name="Dima B."/>
            <person name="Sanchez-Garcia M."/>
            <person name="Sanchez-Ramirez S."/>
            <person name="Szollosi G.J."/>
            <person name="Szarkandi J.G."/>
            <person name="Papp V."/>
            <person name="Albert L."/>
            <person name="Andreopoulos W."/>
            <person name="Angelini C."/>
            <person name="Antonin V."/>
            <person name="Barry K.W."/>
            <person name="Bougher N.L."/>
            <person name="Buchanan P."/>
            <person name="Buyck B."/>
            <person name="Bense V."/>
            <person name="Catcheside P."/>
            <person name="Chovatia M."/>
            <person name="Cooper J."/>
            <person name="Damon W."/>
            <person name="Desjardin D."/>
            <person name="Finy P."/>
            <person name="Geml J."/>
            <person name="Haridas S."/>
            <person name="Hughes K."/>
            <person name="Justo A."/>
            <person name="Karasinski D."/>
            <person name="Kautmanova I."/>
            <person name="Kiss B."/>
            <person name="Kocsube S."/>
            <person name="Kotiranta H."/>
            <person name="LaButti K.M."/>
            <person name="Lechner B.E."/>
            <person name="Liimatainen K."/>
            <person name="Lipzen A."/>
            <person name="Lukacs Z."/>
            <person name="Mihaltcheva S."/>
            <person name="Morgado L.N."/>
            <person name="Niskanen T."/>
            <person name="Noordeloos M.E."/>
            <person name="Ohm R.A."/>
            <person name="Ortiz-Santana B."/>
            <person name="Ovrebo C."/>
            <person name="Racz N."/>
            <person name="Riley R."/>
            <person name="Savchenko A."/>
            <person name="Shiryaev A."/>
            <person name="Soop K."/>
            <person name="Spirin V."/>
            <person name="Szebenyi C."/>
            <person name="Tomsovsky M."/>
            <person name="Tulloss R.E."/>
            <person name="Uehling J."/>
            <person name="Grigoriev I.V."/>
            <person name="Vagvolgyi C."/>
            <person name="Papp T."/>
            <person name="Martin F.M."/>
            <person name="Miettinen O."/>
            <person name="Hibbett D.S."/>
            <person name="Nagy L.G."/>
        </authorList>
    </citation>
    <scope>NUCLEOTIDE SEQUENCE [LARGE SCALE GENOMIC DNA]</scope>
    <source>
        <strain evidence="2 3">CBS 962.96</strain>
    </source>
</reference>
<keyword evidence="3" id="KW-1185">Reference proteome</keyword>
<accession>A0A4V4HDC1</accession>
<dbReference type="Proteomes" id="UP000297245">
    <property type="component" value="Unassembled WGS sequence"/>
</dbReference>
<evidence type="ECO:0000313" key="2">
    <source>
        <dbReference type="EMBL" id="THU86735.1"/>
    </source>
</evidence>
<evidence type="ECO:0000256" key="1">
    <source>
        <dbReference type="SAM" id="Phobius"/>
    </source>
</evidence>
<gene>
    <name evidence="2" type="ORF">K435DRAFT_782753</name>
</gene>
<feature type="transmembrane region" description="Helical" evidence="1">
    <location>
        <begin position="16"/>
        <end position="37"/>
    </location>
</feature>
<dbReference type="AlphaFoldDB" id="A0A4V4HDC1"/>